<keyword evidence="1" id="KW-0472">Membrane</keyword>
<feature type="transmembrane region" description="Helical" evidence="1">
    <location>
        <begin position="269"/>
        <end position="286"/>
    </location>
</feature>
<dbReference type="GeneID" id="27139436"/>
<evidence type="ECO:0000259" key="2">
    <source>
        <dbReference type="Pfam" id="PF03372"/>
    </source>
</evidence>
<dbReference type="OrthoDB" id="101433at2157"/>
<dbReference type="GO" id="GO:0016787">
    <property type="term" value="F:hydrolase activity"/>
    <property type="evidence" value="ECO:0007669"/>
    <property type="project" value="UniProtKB-KW"/>
</dbReference>
<dbReference type="AlphaFoldDB" id="A0A142CTR3"/>
<feature type="transmembrane region" description="Helical" evidence="1">
    <location>
        <begin position="68"/>
        <end position="86"/>
    </location>
</feature>
<feature type="transmembrane region" description="Helical" evidence="1">
    <location>
        <begin position="298"/>
        <end position="316"/>
    </location>
</feature>
<dbReference type="InterPro" id="IPR051916">
    <property type="entry name" value="GPI-anchor_lipid_remodeler"/>
</dbReference>
<dbReference type="PANTHER" id="PTHR14859:SF1">
    <property type="entry name" value="PGAP2-INTERACTING PROTEIN"/>
    <property type="match status" value="1"/>
</dbReference>
<protein>
    <submittedName>
        <fullName evidence="3">Metal-dependent hydrolase</fullName>
    </submittedName>
</protein>
<evidence type="ECO:0000313" key="3">
    <source>
        <dbReference type="EMBL" id="AMQ18165.1"/>
    </source>
</evidence>
<keyword evidence="1" id="KW-0812">Transmembrane</keyword>
<dbReference type="EMBL" id="CP014750">
    <property type="protein sequence ID" value="AMQ18165.1"/>
    <property type="molecule type" value="Genomic_DNA"/>
</dbReference>
<dbReference type="Pfam" id="PF03372">
    <property type="entry name" value="Exo_endo_phos"/>
    <property type="match status" value="1"/>
</dbReference>
<sequence length="583" mass="63588">MKEKLKGLTVNRELLIGISTGVLLASSLRVFVAGAYSSVEKTFFYNVMFPSVLGVVLFIIASAVVGKLNRRAGAAIVAAYALVSLLTDATEYTHLIAALAIPVALALLSELDIKYVTMGLVADLGLRVLAVGGEPLDFPHTRIILSLVVLFGAYALWKDEGKLPKPGFGLYAFAALLELGLMYPNAVLRYSGINSYYLPTFVGYAFIIAFALLGGPHLTKRPKIAPVLLILGTATLFVKPLSLIGLPLALASAVALVESAKTIRKGELGAIYLFLMTTLALGAYIGRDIGLAFMEDKLEALIVAASIVYAVVTYGKNSPISTPNKKEVAGMLAGLALVSVIVLALFNTGPSYAESKKDVLIWSYNIHQGFGPYRGTFNGYELVKLLREHKPDIIASQEVVGGMIANGYQDVPLMLSAYLGYAYEYKPAVEGTYGVAVFSHWHMKTERKLNLKSVGQARPAQKVRIEEPGIVLVNVHMGLSEKERAMQAEELLKFAESEPVAQMIAGDTNAEPDEKAIEILTRDYRDSFEKRPPYTFNWGDIDIENIDYILLKKDWPAKVKDYGCLCEVEVSDHRPVWALIELP</sequence>
<evidence type="ECO:0000256" key="1">
    <source>
        <dbReference type="SAM" id="Phobius"/>
    </source>
</evidence>
<evidence type="ECO:0000313" key="4">
    <source>
        <dbReference type="Proteomes" id="UP000073604"/>
    </source>
</evidence>
<feature type="transmembrane region" description="Helical" evidence="1">
    <location>
        <begin position="43"/>
        <end position="61"/>
    </location>
</feature>
<name>A0A142CTR3_9EURY</name>
<dbReference type="STRING" id="53952.A0127_02780"/>
<dbReference type="RefSeq" id="WP_062387686.1">
    <property type="nucleotide sequence ID" value="NZ_CP014750.1"/>
</dbReference>
<reference evidence="4" key="1">
    <citation type="submission" date="2016-03" db="EMBL/GenBank/DDBJ databases">
        <authorList>
            <person name="Oger P.M."/>
        </authorList>
    </citation>
    <scope>NUCLEOTIDE SEQUENCE [LARGE SCALE GENOMIC DNA]</scope>
    <source>
        <strain evidence="4">OG-1</strain>
    </source>
</reference>
<feature type="transmembrane region" description="Helical" evidence="1">
    <location>
        <begin position="169"/>
        <end position="190"/>
    </location>
</feature>
<feature type="transmembrane region" description="Helical" evidence="1">
    <location>
        <begin position="227"/>
        <end position="257"/>
    </location>
</feature>
<feature type="transmembrane region" description="Helical" evidence="1">
    <location>
        <begin position="328"/>
        <end position="347"/>
    </location>
</feature>
<dbReference type="Proteomes" id="UP000073604">
    <property type="component" value="Chromosome"/>
</dbReference>
<feature type="transmembrane region" description="Helical" evidence="1">
    <location>
        <begin position="92"/>
        <end position="108"/>
    </location>
</feature>
<organism evidence="3 4">
    <name type="scientific">Thermococcus peptonophilus</name>
    <dbReference type="NCBI Taxonomy" id="53952"/>
    <lineage>
        <taxon>Archaea</taxon>
        <taxon>Methanobacteriati</taxon>
        <taxon>Methanobacteriota</taxon>
        <taxon>Thermococci</taxon>
        <taxon>Thermococcales</taxon>
        <taxon>Thermococcaceae</taxon>
        <taxon>Thermococcus</taxon>
    </lineage>
</organism>
<proteinExistence type="predicted"/>
<dbReference type="GO" id="GO:0016020">
    <property type="term" value="C:membrane"/>
    <property type="evidence" value="ECO:0007669"/>
    <property type="project" value="GOC"/>
</dbReference>
<accession>A0A142CTR3</accession>
<feature type="transmembrane region" description="Helical" evidence="1">
    <location>
        <begin position="14"/>
        <end position="37"/>
    </location>
</feature>
<keyword evidence="1" id="KW-1133">Transmembrane helix</keyword>
<dbReference type="InterPro" id="IPR005135">
    <property type="entry name" value="Endo/exonuclease/phosphatase"/>
</dbReference>
<dbReference type="Gene3D" id="3.60.10.10">
    <property type="entry name" value="Endonuclease/exonuclease/phosphatase"/>
    <property type="match status" value="1"/>
</dbReference>
<feature type="transmembrane region" description="Helical" evidence="1">
    <location>
        <begin position="139"/>
        <end position="157"/>
    </location>
</feature>
<keyword evidence="3" id="KW-0378">Hydrolase</keyword>
<dbReference type="SUPFAM" id="SSF56219">
    <property type="entry name" value="DNase I-like"/>
    <property type="match status" value="1"/>
</dbReference>
<gene>
    <name evidence="3" type="ORF">A0127_02780</name>
</gene>
<keyword evidence="4" id="KW-1185">Reference proteome</keyword>
<dbReference type="InterPro" id="IPR036691">
    <property type="entry name" value="Endo/exonu/phosph_ase_sf"/>
</dbReference>
<dbReference type="KEGG" id="tpep:A0127_02780"/>
<dbReference type="PANTHER" id="PTHR14859">
    <property type="entry name" value="CALCOFLUOR WHITE HYPERSENSITIVE PROTEIN PRECURSOR"/>
    <property type="match status" value="1"/>
</dbReference>
<dbReference type="GO" id="GO:0006506">
    <property type="term" value="P:GPI anchor biosynthetic process"/>
    <property type="evidence" value="ECO:0007669"/>
    <property type="project" value="TreeGrafter"/>
</dbReference>
<feature type="domain" description="Endonuclease/exonuclease/phosphatase" evidence="2">
    <location>
        <begin position="376"/>
        <end position="573"/>
    </location>
</feature>
<feature type="transmembrane region" description="Helical" evidence="1">
    <location>
        <begin position="196"/>
        <end position="215"/>
    </location>
</feature>